<comment type="caution">
    <text evidence="1">The sequence shown here is derived from an EMBL/GenBank/DDBJ whole genome shotgun (WGS) entry which is preliminary data.</text>
</comment>
<sequence length="192" mass="21837">MIFTPLIHKSIDFAIQVHEIDTKKKRKGKDIPYITHPLTVGLILARVTQDENIIAAGILHDTIEDCEPYGSVTKNLIAREFNGEIAQMVNDVTEQDKTLPWMERKMAALKHIQDMGHNSLLVKSADTLHNLTELNDDISTNGEVVFSKFNATKNDTVTRYKKLIPEIKRSWSDNPLLTDLEYGLIRLLKLTD</sequence>
<keyword evidence="1" id="KW-0378">Hydrolase</keyword>
<evidence type="ECO:0000313" key="1">
    <source>
        <dbReference type="EMBL" id="PIQ73259.1"/>
    </source>
</evidence>
<dbReference type="SUPFAM" id="SSF109604">
    <property type="entry name" value="HD-domain/PDEase-like"/>
    <property type="match status" value="1"/>
</dbReference>
<dbReference type="EMBL" id="PCVM01000080">
    <property type="protein sequence ID" value="PIQ73259.1"/>
    <property type="molecule type" value="Genomic_DNA"/>
</dbReference>
<organism evidence="1 2">
    <name type="scientific">Candidatus Roizmanbacteria bacterium CG11_big_fil_rev_8_21_14_0_20_36_8</name>
    <dbReference type="NCBI Taxonomy" id="1974856"/>
    <lineage>
        <taxon>Bacteria</taxon>
        <taxon>Candidatus Roizmaniibacteriota</taxon>
    </lineage>
</organism>
<dbReference type="GO" id="GO:0008893">
    <property type="term" value="F:guanosine-3',5'-bis(diphosphate) 3'-diphosphatase activity"/>
    <property type="evidence" value="ECO:0007669"/>
    <property type="project" value="TreeGrafter"/>
</dbReference>
<dbReference type="PANTHER" id="PTHR46246:SF1">
    <property type="entry name" value="GUANOSINE-3',5'-BIS(DIPHOSPHATE) 3'-PYROPHOSPHOHYDROLASE MESH1"/>
    <property type="match status" value="1"/>
</dbReference>
<dbReference type="PANTHER" id="PTHR46246">
    <property type="entry name" value="GUANOSINE-3',5'-BIS(DIPHOSPHATE) 3'-PYROPHOSPHOHYDROLASE MESH1"/>
    <property type="match status" value="1"/>
</dbReference>
<accession>A0A2M6ITK6</accession>
<gene>
    <name evidence="1" type="ORF">COV58_03445</name>
</gene>
<proteinExistence type="predicted"/>
<dbReference type="AlphaFoldDB" id="A0A2M6ITK6"/>
<dbReference type="InterPro" id="IPR052194">
    <property type="entry name" value="MESH1"/>
</dbReference>
<reference evidence="1 2" key="1">
    <citation type="submission" date="2017-09" db="EMBL/GenBank/DDBJ databases">
        <title>Depth-based differentiation of microbial function through sediment-hosted aquifers and enrichment of novel symbionts in the deep terrestrial subsurface.</title>
        <authorList>
            <person name="Probst A.J."/>
            <person name="Ladd B."/>
            <person name="Jarett J.K."/>
            <person name="Geller-Mcgrath D.E."/>
            <person name="Sieber C.M."/>
            <person name="Emerson J.B."/>
            <person name="Anantharaman K."/>
            <person name="Thomas B.C."/>
            <person name="Malmstrom R."/>
            <person name="Stieglmeier M."/>
            <person name="Klingl A."/>
            <person name="Woyke T."/>
            <person name="Ryan C.M."/>
            <person name="Banfield J.F."/>
        </authorList>
    </citation>
    <scope>NUCLEOTIDE SEQUENCE [LARGE SCALE GENOMIC DNA]</scope>
    <source>
        <strain evidence="1">CG11_big_fil_rev_8_21_14_0_20_36_8</strain>
    </source>
</reference>
<protein>
    <submittedName>
        <fullName evidence="1">Phosphohydrolase</fullName>
    </submittedName>
</protein>
<name>A0A2M6ITK6_9BACT</name>
<evidence type="ECO:0000313" key="2">
    <source>
        <dbReference type="Proteomes" id="UP000231056"/>
    </source>
</evidence>
<dbReference type="Gene3D" id="1.10.3210.10">
    <property type="entry name" value="Hypothetical protein af1432"/>
    <property type="match status" value="1"/>
</dbReference>
<dbReference type="Pfam" id="PF13328">
    <property type="entry name" value="HD_4"/>
    <property type="match status" value="1"/>
</dbReference>
<dbReference type="Proteomes" id="UP000231056">
    <property type="component" value="Unassembled WGS sequence"/>
</dbReference>